<dbReference type="AlphaFoldDB" id="A0A1Z5HQD7"/>
<evidence type="ECO:0000313" key="3">
    <source>
        <dbReference type="Proteomes" id="UP000197032"/>
    </source>
</evidence>
<protein>
    <submittedName>
        <fullName evidence="2">Uncharacterized protein</fullName>
    </submittedName>
</protein>
<sequence length="40" mass="4481">MKNTVRQLLHGGIAASSKPPYNPDEYTKAVAKNERLKKLL</sequence>
<reference evidence="3" key="1">
    <citation type="journal article" date="2017" name="Appl. Environ. Microbiol.">
        <title>Genomic Analysis of Calderihabitans maritimus KKC1, a Thermophilic, Hydrogenogenic, Carboxydotrophic Bacterium Isolated from Marine Sediment.</title>
        <authorList>
            <person name="Omae K."/>
            <person name="Yoneda Y."/>
            <person name="Fukuyama Y."/>
            <person name="Yoshida T."/>
            <person name="Sako Y."/>
        </authorList>
    </citation>
    <scope>NUCLEOTIDE SEQUENCE [LARGE SCALE GENOMIC DNA]</scope>
    <source>
        <strain evidence="3">KKC1</strain>
    </source>
</reference>
<name>A0A1Z5HQD7_9FIRM</name>
<gene>
    <name evidence="2" type="ORF">KKC1_09030</name>
</gene>
<proteinExistence type="predicted"/>
<accession>A0A1Z5HQD7</accession>
<feature type="compositionally biased region" description="Basic and acidic residues" evidence="1">
    <location>
        <begin position="25"/>
        <end position="40"/>
    </location>
</feature>
<organism evidence="2 3">
    <name type="scientific">Calderihabitans maritimus</name>
    <dbReference type="NCBI Taxonomy" id="1246530"/>
    <lineage>
        <taxon>Bacteria</taxon>
        <taxon>Bacillati</taxon>
        <taxon>Bacillota</taxon>
        <taxon>Clostridia</taxon>
        <taxon>Neomoorellales</taxon>
        <taxon>Calderihabitantaceae</taxon>
        <taxon>Calderihabitans</taxon>
    </lineage>
</organism>
<dbReference type="EMBL" id="BDGJ01000032">
    <property type="protein sequence ID" value="GAW91742.1"/>
    <property type="molecule type" value="Genomic_DNA"/>
</dbReference>
<keyword evidence="3" id="KW-1185">Reference proteome</keyword>
<feature type="region of interest" description="Disordered" evidence="1">
    <location>
        <begin position="1"/>
        <end position="40"/>
    </location>
</feature>
<dbReference type="Proteomes" id="UP000197032">
    <property type="component" value="Unassembled WGS sequence"/>
</dbReference>
<comment type="caution">
    <text evidence="2">The sequence shown here is derived from an EMBL/GenBank/DDBJ whole genome shotgun (WGS) entry which is preliminary data.</text>
</comment>
<evidence type="ECO:0000256" key="1">
    <source>
        <dbReference type="SAM" id="MobiDB-lite"/>
    </source>
</evidence>
<evidence type="ECO:0000313" key="2">
    <source>
        <dbReference type="EMBL" id="GAW91742.1"/>
    </source>
</evidence>